<name>A0A3M8DQH4_9BACL</name>
<keyword evidence="1 7" id="KW-0963">Cytoplasm</keyword>
<evidence type="ECO:0000256" key="1">
    <source>
        <dbReference type="ARBA" id="ARBA00022490"/>
    </source>
</evidence>
<dbReference type="Proteomes" id="UP000271031">
    <property type="component" value="Unassembled WGS sequence"/>
</dbReference>
<dbReference type="FunFam" id="3.30.420.340:FF:000002">
    <property type="entry name" value="UvrABC system protein C"/>
    <property type="match status" value="1"/>
</dbReference>
<dbReference type="InterPro" id="IPR035901">
    <property type="entry name" value="GIY-YIG_endonuc_sf"/>
</dbReference>
<comment type="caution">
    <text evidence="12">The sequence shown here is derived from an EMBL/GenBank/DDBJ whole genome shotgun (WGS) entry which is preliminary data.</text>
</comment>
<dbReference type="SUPFAM" id="SSF46600">
    <property type="entry name" value="C-terminal UvrC-binding domain of UvrB"/>
    <property type="match status" value="1"/>
</dbReference>
<dbReference type="Gene3D" id="3.30.420.340">
    <property type="entry name" value="UvrC, RNAse H endonuclease domain"/>
    <property type="match status" value="1"/>
</dbReference>
<dbReference type="SUPFAM" id="SSF82771">
    <property type="entry name" value="GIY-YIG endonuclease"/>
    <property type="match status" value="1"/>
</dbReference>
<dbReference type="InterPro" id="IPR047296">
    <property type="entry name" value="GIY-YIG_UvrC_Cho"/>
</dbReference>
<evidence type="ECO:0000256" key="6">
    <source>
        <dbReference type="ARBA" id="ARBA00023236"/>
    </source>
</evidence>
<evidence type="ECO:0000256" key="3">
    <source>
        <dbReference type="ARBA" id="ARBA00022769"/>
    </source>
</evidence>
<dbReference type="InterPro" id="IPR010994">
    <property type="entry name" value="RuvA_2-like"/>
</dbReference>
<dbReference type="Pfam" id="PF14520">
    <property type="entry name" value="HHH_5"/>
    <property type="match status" value="1"/>
</dbReference>
<dbReference type="InterPro" id="IPR038476">
    <property type="entry name" value="UvrC_RNase_H_dom_sf"/>
</dbReference>
<dbReference type="SUPFAM" id="SSF47781">
    <property type="entry name" value="RuvA domain 2-like"/>
    <property type="match status" value="1"/>
</dbReference>
<sequence>MEAEILSSLKDKLAVLPDKPGCYLMKNKNGEIIYVGKAKVLKNRVRSYFTGSHNGKTQLLVSEITDFEYIVVSSAIEALVLECNLIKQYDPRYNVMLKDDKTYPYIKITNEKQPRLEITRKVLKDKARYFGPYPNAGAAQEVKKLLDRLYPLRKCKTMPKQVCLYYHMGQCLAPCVYEVEDAENQRIVEEIDRFLDGGHEAMKTQLTEKMMEAAEAMEFERAKELRDQIRNIEAVMEKQKVTFTDTVDRDILGFAVDKGWMCVQVFYMRQGKMIERQTTSFPYYGEPTEDFMSYVTQFYYDKQQVLPREILLPQESEPELLAEWLGVKVLTPKRGKKVELVQMASENARIALEEKFALMSKDDARTIQAMHNLGHAMSIGTPHRIEAFDNSNIQGAEPVSAMIVFTDGRPDKKEYRKYKIQTVQGPDDYGSMREVIRRRYSRMLRENQPFPDLIVIDGGKGQIQAAMDVLENELGLFIPVCGLAKDDKHKTAMLLFGDPPEPVPLKRDSNEFYLLQRIQDEVHRFAITFHRASRSKTMLSSQLDEIPGIGEKRRKLLFQHFGSLKKMKEATVEDFRQLGIGDKIAREIISHLRKMV</sequence>
<dbReference type="AlphaFoldDB" id="A0A3M8DQH4"/>
<dbReference type="PANTHER" id="PTHR30562:SF1">
    <property type="entry name" value="UVRABC SYSTEM PROTEIN C"/>
    <property type="match status" value="1"/>
</dbReference>
<dbReference type="GO" id="GO:0006289">
    <property type="term" value="P:nucleotide-excision repair"/>
    <property type="evidence" value="ECO:0007669"/>
    <property type="project" value="UniProtKB-UniRule"/>
</dbReference>
<keyword evidence="4 7" id="KW-0267">Excision nuclease</keyword>
<dbReference type="GO" id="GO:0009432">
    <property type="term" value="P:SOS response"/>
    <property type="evidence" value="ECO:0007669"/>
    <property type="project" value="UniProtKB-UniRule"/>
</dbReference>
<comment type="function">
    <text evidence="7">The UvrABC repair system catalyzes the recognition and processing of DNA lesions. UvrC both incises the 5' and 3' sides of the lesion. The N-terminal half is responsible for the 3' incision and the C-terminal half is responsible for the 5' incision.</text>
</comment>
<evidence type="ECO:0000256" key="7">
    <source>
        <dbReference type="HAMAP-Rule" id="MF_00203"/>
    </source>
</evidence>
<comment type="subunit">
    <text evidence="7">Interacts with UvrB in an incision complex.</text>
</comment>
<dbReference type="GO" id="GO:0009381">
    <property type="term" value="F:excinuclease ABC activity"/>
    <property type="evidence" value="ECO:0007669"/>
    <property type="project" value="UniProtKB-UniRule"/>
</dbReference>
<evidence type="ECO:0000256" key="4">
    <source>
        <dbReference type="ARBA" id="ARBA00022881"/>
    </source>
</evidence>
<dbReference type="EMBL" id="RHHQ01000007">
    <property type="protein sequence ID" value="RNB90378.1"/>
    <property type="molecule type" value="Genomic_DNA"/>
</dbReference>
<dbReference type="InterPro" id="IPR004791">
    <property type="entry name" value="UvrC"/>
</dbReference>
<feature type="coiled-coil region" evidence="8">
    <location>
        <begin position="203"/>
        <end position="242"/>
    </location>
</feature>
<dbReference type="Pfam" id="PF02151">
    <property type="entry name" value="UVR"/>
    <property type="match status" value="1"/>
</dbReference>
<gene>
    <name evidence="7 12" type="primary">uvrC</name>
    <name evidence="12" type="ORF">EDM56_07645</name>
</gene>
<dbReference type="FunFam" id="3.40.1440.10:FF:000001">
    <property type="entry name" value="UvrABC system protein C"/>
    <property type="match status" value="1"/>
</dbReference>
<keyword evidence="3 7" id="KW-0228">DNA excision</keyword>
<evidence type="ECO:0000256" key="2">
    <source>
        <dbReference type="ARBA" id="ARBA00022763"/>
    </source>
</evidence>
<evidence type="ECO:0000256" key="5">
    <source>
        <dbReference type="ARBA" id="ARBA00023204"/>
    </source>
</evidence>
<dbReference type="Pfam" id="PF01541">
    <property type="entry name" value="GIY-YIG"/>
    <property type="match status" value="1"/>
</dbReference>
<organism evidence="12 13">
    <name type="scientific">Brevibacillus fluminis</name>
    <dbReference type="NCBI Taxonomy" id="511487"/>
    <lineage>
        <taxon>Bacteria</taxon>
        <taxon>Bacillati</taxon>
        <taxon>Bacillota</taxon>
        <taxon>Bacilli</taxon>
        <taxon>Bacillales</taxon>
        <taxon>Paenibacillaceae</taxon>
        <taxon>Brevibacillus</taxon>
    </lineage>
</organism>
<evidence type="ECO:0000256" key="8">
    <source>
        <dbReference type="SAM" id="Coils"/>
    </source>
</evidence>
<protein>
    <recommendedName>
        <fullName evidence="7">UvrABC system protein C</fullName>
        <shortName evidence="7">Protein UvrC</shortName>
    </recommendedName>
    <alternativeName>
        <fullName evidence="7">Excinuclease ABC subunit C</fullName>
    </alternativeName>
</protein>
<dbReference type="NCBIfam" id="TIGR00194">
    <property type="entry name" value="uvrC"/>
    <property type="match status" value="1"/>
</dbReference>
<proteinExistence type="inferred from homology"/>
<dbReference type="InterPro" id="IPR001943">
    <property type="entry name" value="UVR_dom"/>
</dbReference>
<dbReference type="NCBIfam" id="NF001824">
    <property type="entry name" value="PRK00558.1-5"/>
    <property type="match status" value="1"/>
</dbReference>
<dbReference type="Gene3D" id="1.10.150.20">
    <property type="entry name" value="5' to 3' exonuclease, C-terminal subdomain"/>
    <property type="match status" value="1"/>
</dbReference>
<dbReference type="CDD" id="cd10434">
    <property type="entry name" value="GIY-YIG_UvrC_Cho"/>
    <property type="match status" value="1"/>
</dbReference>
<dbReference type="InterPro" id="IPR036876">
    <property type="entry name" value="UVR_dom_sf"/>
</dbReference>
<dbReference type="Pfam" id="PF08459">
    <property type="entry name" value="UvrC_RNaseH_dom"/>
    <property type="match status" value="1"/>
</dbReference>
<feature type="domain" description="GIY-YIG" evidence="10">
    <location>
        <begin position="18"/>
        <end position="95"/>
    </location>
</feature>
<dbReference type="PROSITE" id="PS50151">
    <property type="entry name" value="UVR"/>
    <property type="match status" value="1"/>
</dbReference>
<dbReference type="OrthoDB" id="9804933at2"/>
<dbReference type="InterPro" id="IPR000305">
    <property type="entry name" value="GIY-YIG_endonuc"/>
</dbReference>
<evidence type="ECO:0000259" key="9">
    <source>
        <dbReference type="PROSITE" id="PS50151"/>
    </source>
</evidence>
<keyword evidence="5 7" id="KW-0234">DNA repair</keyword>
<dbReference type="PANTHER" id="PTHR30562">
    <property type="entry name" value="UVRC/OXIDOREDUCTASE"/>
    <property type="match status" value="1"/>
</dbReference>
<feature type="domain" description="UvrC family homology region profile" evidence="11">
    <location>
        <begin position="251"/>
        <end position="470"/>
    </location>
</feature>
<dbReference type="InterPro" id="IPR050066">
    <property type="entry name" value="UvrABC_protein_C"/>
</dbReference>
<dbReference type="Gene3D" id="4.10.860.10">
    <property type="entry name" value="UVR domain"/>
    <property type="match status" value="1"/>
</dbReference>
<evidence type="ECO:0000313" key="13">
    <source>
        <dbReference type="Proteomes" id="UP000271031"/>
    </source>
</evidence>
<keyword evidence="13" id="KW-1185">Reference proteome</keyword>
<dbReference type="HAMAP" id="MF_00203">
    <property type="entry name" value="UvrC"/>
    <property type="match status" value="1"/>
</dbReference>
<dbReference type="GO" id="GO:0003677">
    <property type="term" value="F:DNA binding"/>
    <property type="evidence" value="ECO:0007669"/>
    <property type="project" value="UniProtKB-UniRule"/>
</dbReference>
<comment type="subcellular location">
    <subcellularLocation>
        <location evidence="7">Cytoplasm</location>
    </subcellularLocation>
</comment>
<accession>A0A3M8DQH4</accession>
<keyword evidence="8" id="KW-0175">Coiled coil</keyword>
<evidence type="ECO:0000259" key="11">
    <source>
        <dbReference type="PROSITE" id="PS50165"/>
    </source>
</evidence>
<dbReference type="Gene3D" id="3.40.1440.10">
    <property type="entry name" value="GIY-YIG endonuclease"/>
    <property type="match status" value="1"/>
</dbReference>
<dbReference type="PROSITE" id="PS50164">
    <property type="entry name" value="GIY_YIG"/>
    <property type="match status" value="1"/>
</dbReference>
<feature type="domain" description="UVR" evidence="9">
    <location>
        <begin position="200"/>
        <end position="235"/>
    </location>
</feature>
<evidence type="ECO:0000259" key="10">
    <source>
        <dbReference type="PROSITE" id="PS50164"/>
    </source>
</evidence>
<dbReference type="InterPro" id="IPR001162">
    <property type="entry name" value="UvrC_RNase_H_dom"/>
</dbReference>
<evidence type="ECO:0000313" key="12">
    <source>
        <dbReference type="EMBL" id="RNB90378.1"/>
    </source>
</evidence>
<dbReference type="GO" id="GO:0005737">
    <property type="term" value="C:cytoplasm"/>
    <property type="evidence" value="ECO:0007669"/>
    <property type="project" value="UniProtKB-SubCell"/>
</dbReference>
<reference evidence="12 13" key="1">
    <citation type="submission" date="2018-10" db="EMBL/GenBank/DDBJ databases">
        <title>Phylogenomics of Brevibacillus.</title>
        <authorList>
            <person name="Dunlap C."/>
        </authorList>
    </citation>
    <scope>NUCLEOTIDE SEQUENCE [LARGE SCALE GENOMIC DNA]</scope>
    <source>
        <strain evidence="12 13">JCM 15716</strain>
    </source>
</reference>
<keyword evidence="6 7" id="KW-0742">SOS response</keyword>
<dbReference type="GO" id="GO:0009380">
    <property type="term" value="C:excinuclease repair complex"/>
    <property type="evidence" value="ECO:0007669"/>
    <property type="project" value="InterPro"/>
</dbReference>
<dbReference type="Pfam" id="PF22920">
    <property type="entry name" value="UvrC_RNaseH"/>
    <property type="match status" value="1"/>
</dbReference>
<dbReference type="PROSITE" id="PS50165">
    <property type="entry name" value="UVRC"/>
    <property type="match status" value="1"/>
</dbReference>
<dbReference type="SMART" id="SM00465">
    <property type="entry name" value="GIYc"/>
    <property type="match status" value="1"/>
</dbReference>
<comment type="similarity">
    <text evidence="7">Belongs to the UvrC family.</text>
</comment>
<keyword evidence="2 7" id="KW-0227">DNA damage</keyword>